<feature type="compositionally biased region" description="Basic and acidic residues" evidence="5">
    <location>
        <begin position="20"/>
        <end position="43"/>
    </location>
</feature>
<accession>A0ABV0ME75</accession>
<dbReference type="InterPro" id="IPR025956">
    <property type="entry name" value="DYNC1I1/DYNC1I2"/>
</dbReference>
<keyword evidence="2" id="KW-0853">WD repeat</keyword>
<dbReference type="PANTHER" id="PTHR12442">
    <property type="entry name" value="DYNEIN INTERMEDIATE CHAIN"/>
    <property type="match status" value="1"/>
</dbReference>
<dbReference type="PANTHER" id="PTHR12442:SF37">
    <property type="entry name" value="CYTOPLASMIC DYNEIN 1 INTERMEDIATE CHAIN 2"/>
    <property type="match status" value="1"/>
</dbReference>
<keyword evidence="3" id="KW-0677">Repeat</keyword>
<feature type="non-terminal residue" evidence="6">
    <location>
        <position position="308"/>
    </location>
</feature>
<protein>
    <submittedName>
        <fullName evidence="6">Dynein, cytoplasmic 1, intermediate chain 2a</fullName>
    </submittedName>
</protein>
<feature type="region of interest" description="Disordered" evidence="5">
    <location>
        <begin position="130"/>
        <end position="187"/>
    </location>
</feature>
<feature type="compositionally biased region" description="Basic and acidic residues" evidence="5">
    <location>
        <begin position="1"/>
        <end position="13"/>
    </location>
</feature>
<evidence type="ECO:0000313" key="6">
    <source>
        <dbReference type="EMBL" id="MEQ2157297.1"/>
    </source>
</evidence>
<evidence type="ECO:0000313" key="7">
    <source>
        <dbReference type="Proteomes" id="UP001476798"/>
    </source>
</evidence>
<evidence type="ECO:0000256" key="3">
    <source>
        <dbReference type="ARBA" id="ARBA00022737"/>
    </source>
</evidence>
<feature type="region of interest" description="Disordered" evidence="5">
    <location>
        <begin position="1"/>
        <end position="110"/>
    </location>
</feature>
<sequence>MSDKSELKAELERKKQRIAQIREEKKRKEEEKKKKDGESKRGAEGGPVGSEDSDLERKRREAEALLQSVGITPDVGHVPAPMSPSNKSVGSDAGSQDSGDGNAGPRRGAVRLAMSKLIQVDIVPKEMVSYSKETQTPTEALAHMDQKADEEEDEEISAAPLTEDTQDEKNEQSEQQEEDTPKELTEEEKLQVLHSDEFLSFFERGSRIVERALAEQVDVCFDYSGRDLEDKEGDLQAGAKLVLNRQFADERWTKNRVVTCLDWSPQYPELLVASYNNNEDAPHEPDGVALVWNMKYKKATPEYIFHCQ</sequence>
<evidence type="ECO:0000256" key="5">
    <source>
        <dbReference type="SAM" id="MobiDB-lite"/>
    </source>
</evidence>
<proteinExistence type="predicted"/>
<keyword evidence="1" id="KW-0963">Cytoplasm</keyword>
<dbReference type="InterPro" id="IPR050687">
    <property type="entry name" value="Dynein_IC"/>
</dbReference>
<gene>
    <name evidence="6" type="primary">DYNC1I2A_1</name>
    <name evidence="6" type="ORF">GOODEAATRI_000403</name>
</gene>
<dbReference type="Pfam" id="PF11540">
    <property type="entry name" value="Dynein_IC2"/>
    <property type="match status" value="1"/>
</dbReference>
<organism evidence="6 7">
    <name type="scientific">Goodea atripinnis</name>
    <dbReference type="NCBI Taxonomy" id="208336"/>
    <lineage>
        <taxon>Eukaryota</taxon>
        <taxon>Metazoa</taxon>
        <taxon>Chordata</taxon>
        <taxon>Craniata</taxon>
        <taxon>Vertebrata</taxon>
        <taxon>Euteleostomi</taxon>
        <taxon>Actinopterygii</taxon>
        <taxon>Neopterygii</taxon>
        <taxon>Teleostei</taxon>
        <taxon>Neoteleostei</taxon>
        <taxon>Acanthomorphata</taxon>
        <taxon>Ovalentaria</taxon>
        <taxon>Atherinomorphae</taxon>
        <taxon>Cyprinodontiformes</taxon>
        <taxon>Goodeidae</taxon>
        <taxon>Goodea</taxon>
    </lineage>
</organism>
<comment type="caution">
    <text evidence="6">The sequence shown here is derived from an EMBL/GenBank/DDBJ whole genome shotgun (WGS) entry which is preliminary data.</text>
</comment>
<feature type="compositionally biased region" description="Low complexity" evidence="5">
    <location>
        <begin position="90"/>
        <end position="104"/>
    </location>
</feature>
<name>A0ABV0ME75_9TELE</name>
<keyword evidence="7" id="KW-1185">Reference proteome</keyword>
<dbReference type="Proteomes" id="UP001476798">
    <property type="component" value="Unassembled WGS sequence"/>
</dbReference>
<dbReference type="EMBL" id="JAHRIO010000011">
    <property type="protein sequence ID" value="MEQ2157297.1"/>
    <property type="molecule type" value="Genomic_DNA"/>
</dbReference>
<keyword evidence="4" id="KW-0206">Cytoskeleton</keyword>
<evidence type="ECO:0000256" key="1">
    <source>
        <dbReference type="ARBA" id="ARBA00022490"/>
    </source>
</evidence>
<evidence type="ECO:0000256" key="2">
    <source>
        <dbReference type="ARBA" id="ARBA00022574"/>
    </source>
</evidence>
<reference evidence="6 7" key="1">
    <citation type="submission" date="2021-06" db="EMBL/GenBank/DDBJ databases">
        <authorList>
            <person name="Palmer J.M."/>
        </authorList>
    </citation>
    <scope>NUCLEOTIDE SEQUENCE [LARGE SCALE GENOMIC DNA]</scope>
    <source>
        <strain evidence="6 7">GA_2019</strain>
        <tissue evidence="6">Muscle</tissue>
    </source>
</reference>
<evidence type="ECO:0000256" key="4">
    <source>
        <dbReference type="ARBA" id="ARBA00023212"/>
    </source>
</evidence>